<dbReference type="Proteomes" id="UP001500929">
    <property type="component" value="Unassembled WGS sequence"/>
</dbReference>
<keyword evidence="1" id="KW-1133">Transmembrane helix</keyword>
<evidence type="ECO:0000313" key="2">
    <source>
        <dbReference type="EMBL" id="GAA2225706.1"/>
    </source>
</evidence>
<evidence type="ECO:0008006" key="4">
    <source>
        <dbReference type="Google" id="ProtNLM"/>
    </source>
</evidence>
<evidence type="ECO:0000313" key="3">
    <source>
        <dbReference type="Proteomes" id="UP001500929"/>
    </source>
</evidence>
<dbReference type="RefSeq" id="WP_259478369.1">
    <property type="nucleotide sequence ID" value="NZ_BAAAQY010000002.1"/>
</dbReference>
<organism evidence="2 3">
    <name type="scientific">Herbiconiux moechotypicola</name>
    <dbReference type="NCBI Taxonomy" id="637393"/>
    <lineage>
        <taxon>Bacteria</taxon>
        <taxon>Bacillati</taxon>
        <taxon>Actinomycetota</taxon>
        <taxon>Actinomycetes</taxon>
        <taxon>Micrococcales</taxon>
        <taxon>Microbacteriaceae</taxon>
        <taxon>Herbiconiux</taxon>
    </lineage>
</organism>
<reference evidence="2 3" key="1">
    <citation type="journal article" date="2019" name="Int. J. Syst. Evol. Microbiol.">
        <title>The Global Catalogue of Microorganisms (GCM) 10K type strain sequencing project: providing services to taxonomists for standard genome sequencing and annotation.</title>
        <authorList>
            <consortium name="The Broad Institute Genomics Platform"/>
            <consortium name="The Broad Institute Genome Sequencing Center for Infectious Disease"/>
            <person name="Wu L."/>
            <person name="Ma J."/>
        </authorList>
    </citation>
    <scope>NUCLEOTIDE SEQUENCE [LARGE SCALE GENOMIC DNA]</scope>
    <source>
        <strain evidence="2 3">JCM 16117</strain>
    </source>
</reference>
<keyword evidence="1" id="KW-0812">Transmembrane</keyword>
<gene>
    <name evidence="2" type="ORF">GCM10009851_06870</name>
</gene>
<keyword evidence="1" id="KW-0472">Membrane</keyword>
<feature type="transmembrane region" description="Helical" evidence="1">
    <location>
        <begin position="119"/>
        <end position="137"/>
    </location>
</feature>
<proteinExistence type="predicted"/>
<evidence type="ECO:0000256" key="1">
    <source>
        <dbReference type="SAM" id="Phobius"/>
    </source>
</evidence>
<keyword evidence="3" id="KW-1185">Reference proteome</keyword>
<comment type="caution">
    <text evidence="2">The sequence shown here is derived from an EMBL/GenBank/DDBJ whole genome shotgun (WGS) entry which is preliminary data.</text>
</comment>
<sequence length="238" mass="24230">MDGRMQRVARGLVAAAFSLFVAAFSHVVAGGGAPAGAGLLLSIAFASMLCVLLSRRRPSLPALVVAVVLSQLVFHLLFGVGDGGGSGFAVTSVVHGDHVMQVLVADPVSGGDAHGHADLGMWAAHAVAAVVTVVAFWRGELAVRRLRGLARGVAVPAAVHAFGRVAAAAVRLARAGGFAGCTSAVVHAAEGLAAWGLRVRRAAGRWVVLPGSLRDLGVVFSRLRFRGPPAVAALHGLR</sequence>
<protein>
    <recommendedName>
        <fullName evidence="4">Integral membrane protein</fullName>
    </recommendedName>
</protein>
<feature type="transmembrane region" description="Helical" evidence="1">
    <location>
        <begin position="35"/>
        <end position="53"/>
    </location>
</feature>
<name>A0ABN3DA59_9MICO</name>
<dbReference type="EMBL" id="BAAAQY010000002">
    <property type="protein sequence ID" value="GAA2225706.1"/>
    <property type="molecule type" value="Genomic_DNA"/>
</dbReference>
<feature type="transmembrane region" description="Helical" evidence="1">
    <location>
        <begin position="60"/>
        <end position="78"/>
    </location>
</feature>
<accession>A0ABN3DA59</accession>